<gene>
    <name evidence="2" type="ORF">BDP55DRAFT_723362</name>
</gene>
<dbReference type="GeneID" id="85463259"/>
<dbReference type="EMBL" id="JAHMHR010000003">
    <property type="protein sequence ID" value="KAK1699711.1"/>
    <property type="molecule type" value="Genomic_DNA"/>
</dbReference>
<reference evidence="2" key="1">
    <citation type="submission" date="2021-06" db="EMBL/GenBank/DDBJ databases">
        <title>Comparative genomics, transcriptomics and evolutionary studies reveal genomic signatures of adaptation to plant cell wall in hemibiotrophic fungi.</title>
        <authorList>
            <consortium name="DOE Joint Genome Institute"/>
            <person name="Baroncelli R."/>
            <person name="Diaz J.F."/>
            <person name="Benocci T."/>
            <person name="Peng M."/>
            <person name="Battaglia E."/>
            <person name="Haridas S."/>
            <person name="Andreopoulos W."/>
            <person name="Labutti K."/>
            <person name="Pangilinan J."/>
            <person name="Floch G.L."/>
            <person name="Makela M.R."/>
            <person name="Henrissat B."/>
            <person name="Grigoriev I.V."/>
            <person name="Crouch J.A."/>
            <person name="De Vries R.P."/>
            <person name="Sukno S.A."/>
            <person name="Thon M.R."/>
        </authorList>
    </citation>
    <scope>NUCLEOTIDE SEQUENCE</scope>
    <source>
        <strain evidence="2">CBS 193.32</strain>
    </source>
</reference>
<dbReference type="RefSeq" id="XP_060435468.1">
    <property type="nucleotide sequence ID" value="XM_060578733.1"/>
</dbReference>
<name>A0AAJ0AWP8_9PEZI</name>
<proteinExistence type="predicted"/>
<sequence length="94" mass="9945">METSTTNSLIISLAIVLAVLVGGTFAYQQGMLDPIIEQVGIMMFKAKAEAEKKKMQAQGMKAGQDFVDDQLKGNKQAADVADGIGSIGGLKKQL</sequence>
<keyword evidence="1" id="KW-0732">Signal</keyword>
<keyword evidence="3" id="KW-1185">Reference proteome</keyword>
<feature type="signal peptide" evidence="1">
    <location>
        <begin position="1"/>
        <end position="26"/>
    </location>
</feature>
<dbReference type="AlphaFoldDB" id="A0AAJ0AWP8"/>
<evidence type="ECO:0000256" key="1">
    <source>
        <dbReference type="SAM" id="SignalP"/>
    </source>
</evidence>
<comment type="caution">
    <text evidence="2">The sequence shown here is derived from an EMBL/GenBank/DDBJ whole genome shotgun (WGS) entry which is preliminary data.</text>
</comment>
<protein>
    <submittedName>
        <fullName evidence="2">Uncharacterized protein</fullName>
    </submittedName>
</protein>
<organism evidence="2 3">
    <name type="scientific">Colletotrichum godetiae</name>
    <dbReference type="NCBI Taxonomy" id="1209918"/>
    <lineage>
        <taxon>Eukaryota</taxon>
        <taxon>Fungi</taxon>
        <taxon>Dikarya</taxon>
        <taxon>Ascomycota</taxon>
        <taxon>Pezizomycotina</taxon>
        <taxon>Sordariomycetes</taxon>
        <taxon>Hypocreomycetidae</taxon>
        <taxon>Glomerellales</taxon>
        <taxon>Glomerellaceae</taxon>
        <taxon>Colletotrichum</taxon>
        <taxon>Colletotrichum acutatum species complex</taxon>
    </lineage>
</organism>
<accession>A0AAJ0AWP8</accession>
<dbReference type="Proteomes" id="UP001224890">
    <property type="component" value="Unassembled WGS sequence"/>
</dbReference>
<evidence type="ECO:0000313" key="3">
    <source>
        <dbReference type="Proteomes" id="UP001224890"/>
    </source>
</evidence>
<feature type="chain" id="PRO_5042518760" evidence="1">
    <location>
        <begin position="27"/>
        <end position="94"/>
    </location>
</feature>
<evidence type="ECO:0000313" key="2">
    <source>
        <dbReference type="EMBL" id="KAK1699711.1"/>
    </source>
</evidence>